<protein>
    <submittedName>
        <fullName evidence="1">GT2 family glycosyltransferase</fullName>
    </submittedName>
</protein>
<gene>
    <name evidence="1" type="ORF">EDD26_2790</name>
</gene>
<keyword evidence="2" id="KW-1185">Reference proteome</keyword>
<dbReference type="RefSeq" id="WP_123698250.1">
    <property type="nucleotide sequence ID" value="NZ_RKHJ01000001.1"/>
</dbReference>
<dbReference type="SUPFAM" id="SSF53448">
    <property type="entry name" value="Nucleotide-diphospho-sugar transferases"/>
    <property type="match status" value="1"/>
</dbReference>
<reference evidence="1 2" key="1">
    <citation type="submission" date="2018-11" db="EMBL/GenBank/DDBJ databases">
        <title>Sequencing the genomes of 1000 actinobacteria strains.</title>
        <authorList>
            <person name="Klenk H.-P."/>
        </authorList>
    </citation>
    <scope>NUCLEOTIDE SEQUENCE [LARGE SCALE GENOMIC DNA]</scope>
    <source>
        <strain evidence="1 2">DSM 9580</strain>
    </source>
</reference>
<evidence type="ECO:0000313" key="2">
    <source>
        <dbReference type="Proteomes" id="UP000275456"/>
    </source>
</evidence>
<dbReference type="OrthoDB" id="9771846at2"/>
<dbReference type="PANTHER" id="PTHR43179:SF7">
    <property type="entry name" value="RHAMNOSYLTRANSFERASE WBBL"/>
    <property type="match status" value="1"/>
</dbReference>
<dbReference type="EMBL" id="RKHJ01000001">
    <property type="protein sequence ID" value="ROR67379.1"/>
    <property type="molecule type" value="Genomic_DNA"/>
</dbReference>
<sequence>MTDLPPFAVIVVNFASSALLRDHAASLDAVPPGRVIVVDCFSGAAERERVRQLASEHGWDTVLLDTNDGFGGGTNAGAARAIEQGAGVLVALNPDATIERDSLARLVSAVAEDPMLLASPRIVQSSGEPWFVGADLYLDEGIPRGARARARFAGAERLEWATGACFAISAELWTLLGGFDEEYFLYWEDIDLSHRAIAAGARLELVDAEVVHDQGGTHAERRSARAKSELYYYFNIRNRMLYAVKHLPDVDVRRWARSSARIGYGVLLRGGRQQLVASWRPWRGYLRGLRDGRRIVRAHRRSTARLHEHAGRR</sequence>
<dbReference type="Pfam" id="PF13641">
    <property type="entry name" value="Glyco_tranf_2_3"/>
    <property type="match status" value="1"/>
</dbReference>
<dbReference type="Proteomes" id="UP000275456">
    <property type="component" value="Unassembled WGS sequence"/>
</dbReference>
<evidence type="ECO:0000313" key="1">
    <source>
        <dbReference type="EMBL" id="ROR67379.1"/>
    </source>
</evidence>
<dbReference type="GO" id="GO:0016740">
    <property type="term" value="F:transferase activity"/>
    <property type="evidence" value="ECO:0007669"/>
    <property type="project" value="UniProtKB-KW"/>
</dbReference>
<accession>A0A3N2AWH2</accession>
<keyword evidence="1" id="KW-0808">Transferase</keyword>
<dbReference type="AlphaFoldDB" id="A0A3N2AWH2"/>
<organism evidence="1 2">
    <name type="scientific">Agrococcus jenensis</name>
    <dbReference type="NCBI Taxonomy" id="46353"/>
    <lineage>
        <taxon>Bacteria</taxon>
        <taxon>Bacillati</taxon>
        <taxon>Actinomycetota</taxon>
        <taxon>Actinomycetes</taxon>
        <taxon>Micrococcales</taxon>
        <taxon>Microbacteriaceae</taxon>
        <taxon>Agrococcus</taxon>
    </lineage>
</organism>
<proteinExistence type="predicted"/>
<dbReference type="InterPro" id="IPR029044">
    <property type="entry name" value="Nucleotide-diphossugar_trans"/>
</dbReference>
<dbReference type="PANTHER" id="PTHR43179">
    <property type="entry name" value="RHAMNOSYLTRANSFERASE WBBL"/>
    <property type="match status" value="1"/>
</dbReference>
<comment type="caution">
    <text evidence="1">The sequence shown here is derived from an EMBL/GenBank/DDBJ whole genome shotgun (WGS) entry which is preliminary data.</text>
</comment>
<dbReference type="Gene3D" id="3.90.550.10">
    <property type="entry name" value="Spore Coat Polysaccharide Biosynthesis Protein SpsA, Chain A"/>
    <property type="match status" value="1"/>
</dbReference>
<name>A0A3N2AWH2_9MICO</name>